<evidence type="ECO:0000313" key="1">
    <source>
        <dbReference type="EMBL" id="KAH6921811.1"/>
    </source>
</evidence>
<name>A0ACB7RHE9_HYAAI</name>
<evidence type="ECO:0000313" key="2">
    <source>
        <dbReference type="Proteomes" id="UP000821845"/>
    </source>
</evidence>
<keyword evidence="2" id="KW-1185">Reference proteome</keyword>
<sequence length="487" mass="53263">MLVPLADALNITAITFLKKQVTKRCVMTGTDALTEHLKAAWIRPKAAWVYASAVHLQADGHAGKKRASSADAGTVDGDVGSSPPSNASVSASTVTGGPLDRTRQGKTTVTDNPTTKQRPLPAGLSDRVQGTAILPNLDELAQIHREAQFTRLKLSAQGYALLRELGYDIPPPVALEPSRPPWATLDQINVEPVPRNMDRDTQTGRREARAQHLQETTGEWILYTDASPSQTGEGFRTGIASNGLPLSWGFHYNIGTQCMAEITAIAEAITMPNPNARCLLIRTESQAACRAFATGDLPDALYSILTKHLDVHPSLRVRIQWIPGHSGIRGNEVAHAMSRVSLPGPPLWWPDSLKRTELLALARLDRRERLHEMRNNRRVYPDPPHSMTRREAALVRRAQTHSLMTPHIEHYVQGKDGSPSCVACGGFPDNAHVLWNCPSARAAMDESLKYTPTKLRPATLEEWLADSSPDLMKALLGHLTLLGLSEG</sequence>
<gene>
    <name evidence="1" type="ORF">HPB50_005010</name>
</gene>
<protein>
    <submittedName>
        <fullName evidence="1">Uncharacterized protein</fullName>
    </submittedName>
</protein>
<accession>A0ACB7RHE9</accession>
<dbReference type="EMBL" id="CM023489">
    <property type="protein sequence ID" value="KAH6921811.1"/>
    <property type="molecule type" value="Genomic_DNA"/>
</dbReference>
<dbReference type="Proteomes" id="UP000821845">
    <property type="component" value="Chromosome 9"/>
</dbReference>
<organism evidence="1 2">
    <name type="scientific">Hyalomma asiaticum</name>
    <name type="common">Tick</name>
    <dbReference type="NCBI Taxonomy" id="266040"/>
    <lineage>
        <taxon>Eukaryota</taxon>
        <taxon>Metazoa</taxon>
        <taxon>Ecdysozoa</taxon>
        <taxon>Arthropoda</taxon>
        <taxon>Chelicerata</taxon>
        <taxon>Arachnida</taxon>
        <taxon>Acari</taxon>
        <taxon>Parasitiformes</taxon>
        <taxon>Ixodida</taxon>
        <taxon>Ixodoidea</taxon>
        <taxon>Ixodidae</taxon>
        <taxon>Hyalomminae</taxon>
        <taxon>Hyalomma</taxon>
    </lineage>
</organism>
<proteinExistence type="predicted"/>
<comment type="caution">
    <text evidence="1">The sequence shown here is derived from an EMBL/GenBank/DDBJ whole genome shotgun (WGS) entry which is preliminary data.</text>
</comment>
<reference evidence="1" key="1">
    <citation type="submission" date="2020-05" db="EMBL/GenBank/DDBJ databases">
        <title>Large-scale comparative analyses of tick genomes elucidate their genetic diversity and vector capacities.</title>
        <authorList>
            <person name="Jia N."/>
            <person name="Wang J."/>
            <person name="Shi W."/>
            <person name="Du L."/>
            <person name="Sun Y."/>
            <person name="Zhan W."/>
            <person name="Jiang J."/>
            <person name="Wang Q."/>
            <person name="Zhang B."/>
            <person name="Ji P."/>
            <person name="Sakyi L.B."/>
            <person name="Cui X."/>
            <person name="Yuan T."/>
            <person name="Jiang B."/>
            <person name="Yang W."/>
            <person name="Lam T.T.-Y."/>
            <person name="Chang Q."/>
            <person name="Ding S."/>
            <person name="Wang X."/>
            <person name="Zhu J."/>
            <person name="Ruan X."/>
            <person name="Zhao L."/>
            <person name="Wei J."/>
            <person name="Que T."/>
            <person name="Du C."/>
            <person name="Cheng J."/>
            <person name="Dai P."/>
            <person name="Han X."/>
            <person name="Huang E."/>
            <person name="Gao Y."/>
            <person name="Liu J."/>
            <person name="Shao H."/>
            <person name="Ye R."/>
            <person name="Li L."/>
            <person name="Wei W."/>
            <person name="Wang X."/>
            <person name="Wang C."/>
            <person name="Yang T."/>
            <person name="Huo Q."/>
            <person name="Li W."/>
            <person name="Guo W."/>
            <person name="Chen H."/>
            <person name="Zhou L."/>
            <person name="Ni X."/>
            <person name="Tian J."/>
            <person name="Zhou Y."/>
            <person name="Sheng Y."/>
            <person name="Liu T."/>
            <person name="Pan Y."/>
            <person name="Xia L."/>
            <person name="Li J."/>
            <person name="Zhao F."/>
            <person name="Cao W."/>
        </authorList>
    </citation>
    <scope>NUCLEOTIDE SEQUENCE</scope>
    <source>
        <strain evidence="1">Hyas-2018</strain>
    </source>
</reference>